<protein>
    <submittedName>
        <fullName evidence="2">Uncharacterized protein</fullName>
    </submittedName>
</protein>
<keyword evidence="3" id="KW-1185">Reference proteome</keyword>
<reference evidence="2 3" key="1">
    <citation type="submission" date="2012-02" db="EMBL/GenBank/DDBJ databases">
        <title>Improved High-Quality Draft sequence of Microvirga sp. WSM3557.</title>
        <authorList>
            <consortium name="US DOE Joint Genome Institute"/>
            <person name="Lucas S."/>
            <person name="Han J."/>
            <person name="Lapidus A."/>
            <person name="Cheng J.-F."/>
            <person name="Goodwin L."/>
            <person name="Pitluck S."/>
            <person name="Peters L."/>
            <person name="Zhang X."/>
            <person name="Detter J.C."/>
            <person name="Han C."/>
            <person name="Tapia R."/>
            <person name="Land M."/>
            <person name="Hauser L."/>
            <person name="Kyrpides N."/>
            <person name="Ivanova N."/>
            <person name="Pagani I."/>
            <person name="Brau L."/>
            <person name="Yates R."/>
            <person name="O'Hara G."/>
            <person name="Rui T."/>
            <person name="Howieson J."/>
            <person name="Reeve W."/>
            <person name="Woyke T."/>
        </authorList>
    </citation>
    <scope>NUCLEOTIDE SEQUENCE [LARGE SCALE GENOMIC DNA]</scope>
    <source>
        <strain evidence="2 3">WSM3557</strain>
    </source>
</reference>
<evidence type="ECO:0000313" key="3">
    <source>
        <dbReference type="Proteomes" id="UP000003947"/>
    </source>
</evidence>
<evidence type="ECO:0000313" key="2">
    <source>
        <dbReference type="EMBL" id="EIM28461.1"/>
    </source>
</evidence>
<dbReference type="Proteomes" id="UP000003947">
    <property type="component" value="Unassembled WGS sequence"/>
</dbReference>
<dbReference type="STRING" id="864069.MicloDRAFT_00050460"/>
<gene>
    <name evidence="2" type="ORF">MicloDRAFT_00050460</name>
</gene>
<evidence type="ECO:0000256" key="1">
    <source>
        <dbReference type="SAM" id="MobiDB-lite"/>
    </source>
</evidence>
<organism evidence="2 3">
    <name type="scientific">Microvirga lotononidis</name>
    <dbReference type="NCBI Taxonomy" id="864069"/>
    <lineage>
        <taxon>Bacteria</taxon>
        <taxon>Pseudomonadati</taxon>
        <taxon>Pseudomonadota</taxon>
        <taxon>Alphaproteobacteria</taxon>
        <taxon>Hyphomicrobiales</taxon>
        <taxon>Methylobacteriaceae</taxon>
        <taxon>Microvirga</taxon>
    </lineage>
</organism>
<proteinExistence type="predicted"/>
<name>I4YWW9_9HYPH</name>
<sequence length="96" mass="9950">MAIVANAWIRAGLASRTMRSSLMIGVFPFGARPSSDLTAVSAALLARRAAEGARQDISCGPDGSRGDLKRSSNDLGTQASGSRYGSSAFLRCACLL</sequence>
<accession>I4YWW9</accession>
<dbReference type="EMBL" id="JH660645">
    <property type="protein sequence ID" value="EIM28461.1"/>
    <property type="molecule type" value="Genomic_DNA"/>
</dbReference>
<feature type="region of interest" description="Disordered" evidence="1">
    <location>
        <begin position="52"/>
        <end position="83"/>
    </location>
</feature>
<dbReference type="HOGENOM" id="CLU_2356572_0_0_5"/>
<dbReference type="AlphaFoldDB" id="I4YWW9"/>
<feature type="compositionally biased region" description="Polar residues" evidence="1">
    <location>
        <begin position="73"/>
        <end position="83"/>
    </location>
</feature>